<dbReference type="AlphaFoldDB" id="A0A2V1GSD5"/>
<keyword evidence="2" id="KW-1185">Reference proteome</keyword>
<dbReference type="EMBL" id="QDDL01000008">
    <property type="protein sequence ID" value="PVZ66266.1"/>
    <property type="molecule type" value="Genomic_DNA"/>
</dbReference>
<gene>
    <name evidence="1" type="ORF">DC094_16295</name>
</gene>
<accession>A0A2V1GSD5</accession>
<organism evidence="1 2">
    <name type="scientific">Pelagibaculum spongiae</name>
    <dbReference type="NCBI Taxonomy" id="2080658"/>
    <lineage>
        <taxon>Bacteria</taxon>
        <taxon>Pseudomonadati</taxon>
        <taxon>Pseudomonadota</taxon>
        <taxon>Gammaproteobacteria</taxon>
        <taxon>Oceanospirillales</taxon>
        <taxon>Pelagibaculum</taxon>
    </lineage>
</organism>
<dbReference type="Proteomes" id="UP000244906">
    <property type="component" value="Unassembled WGS sequence"/>
</dbReference>
<protein>
    <submittedName>
        <fullName evidence="1">Uncharacterized protein</fullName>
    </submittedName>
</protein>
<evidence type="ECO:0000313" key="1">
    <source>
        <dbReference type="EMBL" id="PVZ66266.1"/>
    </source>
</evidence>
<evidence type="ECO:0000313" key="2">
    <source>
        <dbReference type="Proteomes" id="UP000244906"/>
    </source>
</evidence>
<comment type="caution">
    <text evidence="1">The sequence shown here is derived from an EMBL/GenBank/DDBJ whole genome shotgun (WGS) entry which is preliminary data.</text>
</comment>
<sequence>MVCKGAAGNQMKKNLFFNGLLIIITSFVSQVFADSPSIEYRQAEFGYFQQTLKDVELGDDLSGTSFNLMFSLAEDTYAWVGQRTFSVDFTESGIGQTRAKEEYRFGAMRVIHFNEFDLFAGFGVFRQLDKTNGIRFSNQGNEVLVGARTLLTSWNLQAELSFGHREALSSAIYTRASVALPLGQRFSLLAAIESDDSNPGAMLGLSLNY</sequence>
<reference evidence="1 2" key="1">
    <citation type="submission" date="2018-04" db="EMBL/GenBank/DDBJ databases">
        <title>Thalassorhabdus spongiae gen. nov., sp. nov., isolated from a marine sponge in South-West Iceland.</title>
        <authorList>
            <person name="Knobloch S."/>
            <person name="Daussin A."/>
            <person name="Johannsson R."/>
            <person name="Marteinsson V.T."/>
        </authorList>
    </citation>
    <scope>NUCLEOTIDE SEQUENCE [LARGE SCALE GENOMIC DNA]</scope>
    <source>
        <strain evidence="1 2">Hp12</strain>
    </source>
</reference>
<proteinExistence type="predicted"/>
<name>A0A2V1GSD5_9GAMM</name>